<proteinExistence type="predicted"/>
<organism evidence="1 2">
    <name type="scientific">Cryptosporidium ubiquitum</name>
    <dbReference type="NCBI Taxonomy" id="857276"/>
    <lineage>
        <taxon>Eukaryota</taxon>
        <taxon>Sar</taxon>
        <taxon>Alveolata</taxon>
        <taxon>Apicomplexa</taxon>
        <taxon>Conoidasida</taxon>
        <taxon>Coccidia</taxon>
        <taxon>Eucoccidiorida</taxon>
        <taxon>Eimeriorina</taxon>
        <taxon>Cryptosporidiidae</taxon>
        <taxon>Cryptosporidium</taxon>
    </lineage>
</organism>
<protein>
    <submittedName>
        <fullName evidence="1">Uncharacterized protein</fullName>
    </submittedName>
</protein>
<name>A0A1J4MQK2_9CRYT</name>
<reference evidence="1 2" key="1">
    <citation type="submission" date="2016-10" db="EMBL/GenBank/DDBJ databases">
        <title>Reductive evolution of mitochondrial metabolism and differential evolution of invasion-related proteins in Cryptosporidium.</title>
        <authorList>
            <person name="Liu S."/>
            <person name="Roellig D.M."/>
            <person name="Guo Y."/>
            <person name="Li N."/>
            <person name="Frace M.A."/>
            <person name="Tang K."/>
            <person name="Zhang L."/>
            <person name="Feng Y."/>
            <person name="Xiao L."/>
        </authorList>
    </citation>
    <scope>NUCLEOTIDE SEQUENCE [LARGE SCALE GENOMIC DNA]</scope>
    <source>
        <strain evidence="1">39726</strain>
    </source>
</reference>
<dbReference type="AlphaFoldDB" id="A0A1J4MQK2"/>
<evidence type="ECO:0000313" key="2">
    <source>
        <dbReference type="Proteomes" id="UP000186176"/>
    </source>
</evidence>
<dbReference type="GeneID" id="39980556"/>
<gene>
    <name evidence="1" type="ORF">cubi_03763</name>
</gene>
<evidence type="ECO:0000313" key="1">
    <source>
        <dbReference type="EMBL" id="OII75284.1"/>
    </source>
</evidence>
<dbReference type="OrthoDB" id="340091at2759"/>
<dbReference type="Proteomes" id="UP000186176">
    <property type="component" value="Unassembled WGS sequence"/>
</dbReference>
<dbReference type="RefSeq" id="XP_028876296.1">
    <property type="nucleotide sequence ID" value="XM_029020777.1"/>
</dbReference>
<dbReference type="EMBL" id="LRBP01000003">
    <property type="protein sequence ID" value="OII75284.1"/>
    <property type="molecule type" value="Genomic_DNA"/>
</dbReference>
<comment type="caution">
    <text evidence="1">The sequence shown here is derived from an EMBL/GenBank/DDBJ whole genome shotgun (WGS) entry which is preliminary data.</text>
</comment>
<sequence>MFLLSNKAAFISVFAIAFTLLNKNDIKLDLDKISMISLREPIQKVGESIKNSEDSISEKVPRLFKNISPLNMDITEIKMDPVLFQNSNTSRALNCYESLPQYTLIRGILSEYSYFLTMYYRLKCEHYNEYHDGTRCGDTLFLIDLLENKAEILKEKFVSKKNECFSLEANAISVQSRYFNSNGFVGRSENILKDYELLMLERSFLRRVISQFESTLTNKTIEYELSCMKNEKAEDNSVDCHLLRTECWILESELLSLSEEHFKRVSLFERTKDILV</sequence>
<keyword evidence="2" id="KW-1185">Reference proteome</keyword>
<accession>A0A1J4MQK2</accession>
<dbReference type="VEuPathDB" id="CryptoDB:cubi_03763"/>